<proteinExistence type="predicted"/>
<protein>
    <submittedName>
        <fullName evidence="1">Uncharacterized protein</fullName>
    </submittedName>
</protein>
<dbReference type="Proteomes" id="UP000494256">
    <property type="component" value="Unassembled WGS sequence"/>
</dbReference>
<organism evidence="1 2">
    <name type="scientific">Arctia plantaginis</name>
    <name type="common">Wood tiger moth</name>
    <name type="synonym">Phalaena plantaginis</name>
    <dbReference type="NCBI Taxonomy" id="874455"/>
    <lineage>
        <taxon>Eukaryota</taxon>
        <taxon>Metazoa</taxon>
        <taxon>Ecdysozoa</taxon>
        <taxon>Arthropoda</taxon>
        <taxon>Hexapoda</taxon>
        <taxon>Insecta</taxon>
        <taxon>Pterygota</taxon>
        <taxon>Neoptera</taxon>
        <taxon>Endopterygota</taxon>
        <taxon>Lepidoptera</taxon>
        <taxon>Glossata</taxon>
        <taxon>Ditrysia</taxon>
        <taxon>Noctuoidea</taxon>
        <taxon>Erebidae</taxon>
        <taxon>Arctiinae</taxon>
        <taxon>Arctia</taxon>
    </lineage>
</organism>
<name>A0A8S1AVC4_ARCPL</name>
<evidence type="ECO:0000313" key="1">
    <source>
        <dbReference type="EMBL" id="CAB3250307.1"/>
    </source>
</evidence>
<dbReference type="OrthoDB" id="7488583at2759"/>
<reference evidence="1 2" key="1">
    <citation type="submission" date="2020-04" db="EMBL/GenBank/DDBJ databases">
        <authorList>
            <person name="Wallbank WR R."/>
            <person name="Pardo Diaz C."/>
            <person name="Kozak K."/>
            <person name="Martin S."/>
            <person name="Jiggins C."/>
            <person name="Moest M."/>
            <person name="Warren A I."/>
            <person name="Byers J.R.P. K."/>
            <person name="Montejo-Kovacevich G."/>
            <person name="Yen C E."/>
        </authorList>
    </citation>
    <scope>NUCLEOTIDE SEQUENCE [LARGE SCALE GENOMIC DNA]</scope>
</reference>
<comment type="caution">
    <text evidence="1">The sequence shown here is derived from an EMBL/GenBank/DDBJ whole genome shotgun (WGS) entry which is preliminary data.</text>
</comment>
<dbReference type="EMBL" id="CADEBD010000348">
    <property type="protein sequence ID" value="CAB3250307.1"/>
    <property type="molecule type" value="Genomic_DNA"/>
</dbReference>
<gene>
    <name evidence="1" type="ORF">APLA_LOCUS13046</name>
</gene>
<evidence type="ECO:0000313" key="2">
    <source>
        <dbReference type="Proteomes" id="UP000494256"/>
    </source>
</evidence>
<sequence>MCGKSERGLGGNVWCTEIGITYKVPSNHLRQSVRQINQRRSGYGLHMRVTDTIKFDTSIGVRALAAARHSTSRLRSRNSPNQVLVKLEEFQNY</sequence>
<accession>A0A8S1AVC4</accession>
<dbReference type="AlphaFoldDB" id="A0A8S1AVC4"/>